<proteinExistence type="predicted"/>
<dbReference type="Proteomes" id="UP000521922">
    <property type="component" value="Unassembled WGS sequence"/>
</dbReference>
<protein>
    <submittedName>
        <fullName evidence="2">Cyanate permease</fullName>
    </submittedName>
</protein>
<comment type="caution">
    <text evidence="2">The sequence shown here is derived from an EMBL/GenBank/DDBJ whole genome shotgun (WGS) entry which is preliminary data.</text>
</comment>
<gene>
    <name evidence="2" type="ORF">BJ968_004757</name>
</gene>
<name>A0A7Y9J3M4_9ACTN</name>
<dbReference type="InterPro" id="IPR036259">
    <property type="entry name" value="MFS_trans_sf"/>
</dbReference>
<evidence type="ECO:0000313" key="2">
    <source>
        <dbReference type="EMBL" id="NYD25148.1"/>
    </source>
</evidence>
<evidence type="ECO:0000256" key="1">
    <source>
        <dbReference type="SAM" id="Phobius"/>
    </source>
</evidence>
<evidence type="ECO:0000313" key="3">
    <source>
        <dbReference type="Proteomes" id="UP000521922"/>
    </source>
</evidence>
<dbReference type="EMBL" id="JACCBB010000002">
    <property type="protein sequence ID" value="NYD25148.1"/>
    <property type="molecule type" value="Genomic_DNA"/>
</dbReference>
<keyword evidence="1" id="KW-1133">Transmembrane helix</keyword>
<accession>A0A7Y9J3M4</accession>
<keyword evidence="1" id="KW-0812">Transmembrane</keyword>
<dbReference type="RefSeq" id="WP_179757348.1">
    <property type="nucleotide sequence ID" value="NZ_BAAAGN010000024.1"/>
</dbReference>
<dbReference type="SUPFAM" id="SSF103473">
    <property type="entry name" value="MFS general substrate transporter"/>
    <property type="match status" value="1"/>
</dbReference>
<feature type="transmembrane region" description="Helical" evidence="1">
    <location>
        <begin position="87"/>
        <end position="108"/>
    </location>
</feature>
<keyword evidence="1" id="KW-0472">Membrane</keyword>
<dbReference type="AlphaFoldDB" id="A0A7Y9J3M4"/>
<organism evidence="2 3">
    <name type="scientific">Kineococcus aurantiacus</name>
    <dbReference type="NCBI Taxonomy" id="37633"/>
    <lineage>
        <taxon>Bacteria</taxon>
        <taxon>Bacillati</taxon>
        <taxon>Actinomycetota</taxon>
        <taxon>Actinomycetes</taxon>
        <taxon>Kineosporiales</taxon>
        <taxon>Kineosporiaceae</taxon>
        <taxon>Kineococcus</taxon>
    </lineage>
</organism>
<sequence length="127" mass="12456">MVVVLRGSAACAVAGIGLVAFGRGVGVLIPAVVLWGLGASLAFPITLSAAGDSGPDPAARVSLSALGCVAFLVEPPLLGALGKHGGLAQAVLVPMIAVALSLFLAHVVQPRRQLDPAATVAQSSKAS</sequence>
<keyword evidence="3" id="KW-1185">Reference proteome</keyword>
<reference evidence="2 3" key="1">
    <citation type="submission" date="2020-07" db="EMBL/GenBank/DDBJ databases">
        <title>Sequencing the genomes of 1000 actinobacteria strains.</title>
        <authorList>
            <person name="Klenk H.-P."/>
        </authorList>
    </citation>
    <scope>NUCLEOTIDE SEQUENCE [LARGE SCALE GENOMIC DNA]</scope>
    <source>
        <strain evidence="2 3">DSM 7487</strain>
    </source>
</reference>